<evidence type="ECO:0000313" key="7">
    <source>
        <dbReference type="EMBL" id="GCF00917.1"/>
    </source>
</evidence>
<dbReference type="Gene3D" id="1.10.10.60">
    <property type="entry name" value="Homeodomain-like"/>
    <property type="match status" value="1"/>
</dbReference>
<accession>A0A4C2EC51</accession>
<keyword evidence="3 4" id="KW-0539">Nucleus</keyword>
<reference evidence="7 8" key="1">
    <citation type="submission" date="2019-01" db="EMBL/GenBank/DDBJ databases">
        <title>Draft Genome Sequencing of Zygosaccharomyces mellis Ca-7.</title>
        <authorList>
            <person name="Shiwa Y."/>
            <person name="Kanesaki Y."/>
            <person name="Ishige T."/>
            <person name="Mura K."/>
            <person name="Hori T."/>
            <person name="Tamura T."/>
        </authorList>
    </citation>
    <scope>NUCLEOTIDE SEQUENCE [LARGE SCALE GENOMIC DNA]</scope>
    <source>
        <strain evidence="7 8">Ca-7</strain>
    </source>
</reference>
<evidence type="ECO:0000256" key="1">
    <source>
        <dbReference type="ARBA" id="ARBA00023125"/>
    </source>
</evidence>
<dbReference type="InterPro" id="IPR008422">
    <property type="entry name" value="KN_HD"/>
</dbReference>
<feature type="coiled-coil region" evidence="5">
    <location>
        <begin position="33"/>
        <end position="60"/>
    </location>
</feature>
<dbReference type="InterPro" id="IPR009057">
    <property type="entry name" value="Homeodomain-like_sf"/>
</dbReference>
<sequence>MNKISIEQLLNPIRQEFPHEKLKEINDKLLTLCSKLPAENEELEEDRSELEKILPSLNTLLKEKLSSKDQKMIQKIHQLFFILSALLNEVSELRSKKDRLFPSKQMSRLSYEATLGDKVKNRTVFNVVTQDTLESTRNSRKTYRGHRLPKYVTNSLECWFKRNSKHPYLNNSSVKQLITETKLSGPQIKNWVSNRRRKEKSLTVSFDVSELVRKSKMDREGSNG</sequence>
<keyword evidence="1 4" id="KW-0238">DNA-binding</keyword>
<keyword evidence="5" id="KW-0175">Coiled coil</keyword>
<dbReference type="GO" id="GO:0006355">
    <property type="term" value="P:regulation of DNA-templated transcription"/>
    <property type="evidence" value="ECO:0007669"/>
    <property type="project" value="InterPro"/>
</dbReference>
<dbReference type="SMART" id="SM00389">
    <property type="entry name" value="HOX"/>
    <property type="match status" value="1"/>
</dbReference>
<comment type="caution">
    <text evidence="7">The sequence shown here is derived from an EMBL/GenBank/DDBJ whole genome shotgun (WGS) entry which is preliminary data.</text>
</comment>
<dbReference type="InterPro" id="IPR001356">
    <property type="entry name" value="HD"/>
</dbReference>
<name>A0A4C2EC51_9SACH</name>
<keyword evidence="2 4" id="KW-0371">Homeobox</keyword>
<protein>
    <submittedName>
        <fullName evidence="7">Homeodomain mating type protein alpha2</fullName>
    </submittedName>
</protein>
<organism evidence="7 8">
    <name type="scientific">Zygosaccharomyces mellis</name>
    <dbReference type="NCBI Taxonomy" id="42258"/>
    <lineage>
        <taxon>Eukaryota</taxon>
        <taxon>Fungi</taxon>
        <taxon>Dikarya</taxon>
        <taxon>Ascomycota</taxon>
        <taxon>Saccharomycotina</taxon>
        <taxon>Saccharomycetes</taxon>
        <taxon>Saccharomycetales</taxon>
        <taxon>Saccharomycetaceae</taxon>
        <taxon>Zygosaccharomyces</taxon>
    </lineage>
</organism>
<dbReference type="GO" id="GO:0003677">
    <property type="term" value="F:DNA binding"/>
    <property type="evidence" value="ECO:0007669"/>
    <property type="project" value="UniProtKB-UniRule"/>
</dbReference>
<feature type="DNA-binding region" description="Homeobox" evidence="4">
    <location>
        <begin position="141"/>
        <end position="203"/>
    </location>
</feature>
<dbReference type="Pfam" id="PF05920">
    <property type="entry name" value="Homeobox_KN"/>
    <property type="match status" value="1"/>
</dbReference>
<proteinExistence type="predicted"/>
<dbReference type="GO" id="GO:0005634">
    <property type="term" value="C:nucleus"/>
    <property type="evidence" value="ECO:0007669"/>
    <property type="project" value="UniProtKB-SubCell"/>
</dbReference>
<comment type="subcellular location">
    <subcellularLocation>
        <location evidence="4">Nucleus</location>
    </subcellularLocation>
</comment>
<dbReference type="OrthoDB" id="4069986at2759"/>
<evidence type="ECO:0000256" key="3">
    <source>
        <dbReference type="ARBA" id="ARBA00023242"/>
    </source>
</evidence>
<dbReference type="SUPFAM" id="SSF46689">
    <property type="entry name" value="Homeodomain-like"/>
    <property type="match status" value="1"/>
</dbReference>
<dbReference type="Proteomes" id="UP000301737">
    <property type="component" value="Unassembled WGS sequence"/>
</dbReference>
<dbReference type="PROSITE" id="PS50071">
    <property type="entry name" value="HOMEOBOX_2"/>
    <property type="match status" value="1"/>
</dbReference>
<evidence type="ECO:0000256" key="2">
    <source>
        <dbReference type="ARBA" id="ARBA00023155"/>
    </source>
</evidence>
<dbReference type="EMBL" id="BIMX01000024">
    <property type="protein sequence ID" value="GCF00917.1"/>
    <property type="molecule type" value="Genomic_DNA"/>
</dbReference>
<feature type="domain" description="Homeobox" evidence="6">
    <location>
        <begin position="139"/>
        <end position="202"/>
    </location>
</feature>
<evidence type="ECO:0000256" key="4">
    <source>
        <dbReference type="PROSITE-ProRule" id="PRU00108"/>
    </source>
</evidence>
<gene>
    <name evidence="7" type="primary">HMLALPHA2</name>
    <name evidence="7" type="ORF">ZYGM_000008</name>
</gene>
<evidence type="ECO:0000259" key="6">
    <source>
        <dbReference type="PROSITE" id="PS50071"/>
    </source>
</evidence>
<evidence type="ECO:0000313" key="8">
    <source>
        <dbReference type="Proteomes" id="UP000301737"/>
    </source>
</evidence>
<dbReference type="AlphaFoldDB" id="A0A4C2EC51"/>
<dbReference type="CDD" id="cd00086">
    <property type="entry name" value="homeodomain"/>
    <property type="match status" value="1"/>
</dbReference>
<keyword evidence="8" id="KW-1185">Reference proteome</keyword>
<evidence type="ECO:0000256" key="5">
    <source>
        <dbReference type="SAM" id="Coils"/>
    </source>
</evidence>